<evidence type="ECO:0000313" key="2">
    <source>
        <dbReference type="EMBL" id="NMR77364.1"/>
    </source>
</evidence>
<evidence type="ECO:0000313" key="3">
    <source>
        <dbReference type="Proteomes" id="UP000565155"/>
    </source>
</evidence>
<keyword evidence="1" id="KW-0472">Membrane</keyword>
<feature type="non-terminal residue" evidence="2">
    <location>
        <position position="177"/>
    </location>
</feature>
<evidence type="ECO:0000256" key="1">
    <source>
        <dbReference type="SAM" id="Phobius"/>
    </source>
</evidence>
<name>A0A7Y0R2Q1_VIBAL</name>
<dbReference type="GO" id="GO:0042910">
    <property type="term" value="F:xenobiotic transmembrane transporter activity"/>
    <property type="evidence" value="ECO:0007669"/>
    <property type="project" value="TreeGrafter"/>
</dbReference>
<feature type="transmembrane region" description="Helical" evidence="1">
    <location>
        <begin position="23"/>
        <end position="44"/>
    </location>
</feature>
<protein>
    <submittedName>
        <fullName evidence="2">Efflux RND transporter permease subunit</fullName>
    </submittedName>
</protein>
<comment type="caution">
    <text evidence="2">The sequence shown here is derived from an EMBL/GenBank/DDBJ whole genome shotgun (WGS) entry which is preliminary data.</text>
</comment>
<dbReference type="Proteomes" id="UP000565155">
    <property type="component" value="Unassembled WGS sequence"/>
</dbReference>
<dbReference type="AlphaFoldDB" id="A0A7Y0R2Q1"/>
<dbReference type="RefSeq" id="WP_169629726.1">
    <property type="nucleotide sequence ID" value="NZ_JABCMA010000672.1"/>
</dbReference>
<dbReference type="Gene3D" id="1.20.1640.10">
    <property type="entry name" value="Multidrug efflux transporter AcrB transmembrane domain"/>
    <property type="match status" value="1"/>
</dbReference>
<organism evidence="2 3">
    <name type="scientific">Vibrio alginolyticus</name>
    <dbReference type="NCBI Taxonomy" id="663"/>
    <lineage>
        <taxon>Bacteria</taxon>
        <taxon>Pseudomonadati</taxon>
        <taxon>Pseudomonadota</taxon>
        <taxon>Gammaproteobacteria</taxon>
        <taxon>Vibrionales</taxon>
        <taxon>Vibrionaceae</taxon>
        <taxon>Vibrio</taxon>
    </lineage>
</organism>
<dbReference type="PANTHER" id="PTHR32063">
    <property type="match status" value="1"/>
</dbReference>
<dbReference type="Pfam" id="PF00873">
    <property type="entry name" value="ACR_tran"/>
    <property type="match status" value="1"/>
</dbReference>
<accession>A0A7Y0R2Q1</accession>
<dbReference type="InterPro" id="IPR001036">
    <property type="entry name" value="Acrflvin-R"/>
</dbReference>
<dbReference type="PANTHER" id="PTHR32063:SF0">
    <property type="entry name" value="SWARMING MOTILITY PROTEIN SWRC"/>
    <property type="match status" value="1"/>
</dbReference>
<gene>
    <name evidence="2" type="ORF">HKB35_27675</name>
</gene>
<reference evidence="2 3" key="1">
    <citation type="submission" date="2020-04" db="EMBL/GenBank/DDBJ databases">
        <title>Whole-genome sequencing of Vibrio spp. from China reveals different genetic environments of blaCTX-M-14 among diverse lineages.</title>
        <authorList>
            <person name="Zheng Z."/>
            <person name="Ye L."/>
            <person name="Chen S."/>
        </authorList>
    </citation>
    <scope>NUCLEOTIDE SEQUENCE [LARGE SCALE GENOMIC DNA]</scope>
    <source>
        <strain evidence="2 3">Vb1636</strain>
    </source>
</reference>
<feature type="non-terminal residue" evidence="2">
    <location>
        <position position="1"/>
    </location>
</feature>
<keyword evidence="1" id="KW-0812">Transmembrane</keyword>
<dbReference type="SUPFAM" id="SSF82866">
    <property type="entry name" value="Multidrug efflux transporter AcrB transmembrane domain"/>
    <property type="match status" value="1"/>
</dbReference>
<feature type="transmembrane region" description="Helical" evidence="1">
    <location>
        <begin position="136"/>
        <end position="165"/>
    </location>
</feature>
<feature type="transmembrane region" description="Helical" evidence="1">
    <location>
        <begin position="97"/>
        <end position="116"/>
    </location>
</feature>
<proteinExistence type="predicted"/>
<dbReference type="GO" id="GO:0005886">
    <property type="term" value="C:plasma membrane"/>
    <property type="evidence" value="ECO:0007669"/>
    <property type="project" value="TreeGrafter"/>
</dbReference>
<dbReference type="EMBL" id="JABCMA010000672">
    <property type="protein sequence ID" value="NMR77364.1"/>
    <property type="molecule type" value="Genomic_DNA"/>
</dbReference>
<keyword evidence="1" id="KW-1133">Transmembrane helix</keyword>
<feature type="transmembrane region" description="Helical" evidence="1">
    <location>
        <begin position="50"/>
        <end position="76"/>
    </location>
</feature>
<sequence length="177" mass="19077">AFVVALGVMALILIPQFTSFSQAFLILSAVLFSTVGVFAGLLIFQKPFGIIMSGIGVIALAGIVVNNNIVLIDTYNQMRKRGLDKAEAILRTGVQRLRPVLLTTITTILGLLPMVLEMNIDLVNQKVEFGAPSTQWWSQLATAVAGGLAFATVLTLVLTPCLLMLGRDHLVKLEPDE</sequence>